<dbReference type="GO" id="GO:0005829">
    <property type="term" value="C:cytosol"/>
    <property type="evidence" value="ECO:0007669"/>
    <property type="project" value="TreeGrafter"/>
</dbReference>
<evidence type="ECO:0000256" key="6">
    <source>
        <dbReference type="ARBA" id="ARBA00022679"/>
    </source>
</evidence>
<name>A0A654KI90_TAYEM</name>
<evidence type="ECO:0000256" key="2">
    <source>
        <dbReference type="ARBA" id="ARBA00004713"/>
    </source>
</evidence>
<evidence type="ECO:0000256" key="4">
    <source>
        <dbReference type="ARBA" id="ARBA00022519"/>
    </source>
</evidence>
<evidence type="ECO:0000256" key="5">
    <source>
        <dbReference type="ARBA" id="ARBA00022676"/>
    </source>
</evidence>
<evidence type="ECO:0000256" key="8">
    <source>
        <dbReference type="ARBA" id="ARBA00023136"/>
    </source>
</evidence>
<keyword evidence="5" id="KW-0328">Glycosyltransferase</keyword>
<sequence length="317" mass="35829">MTKKILIVRSSSLGDIVHLLPAISDIQKHVSDFKMDWVVEEAFSEIPLWHPAVSDIIEIAHRRWRKDWFGSRSRSERKKFKNKLQATDYDYILDMQSLLKSAWVVWLAKGTKHGLNWKSAKESPASLFYDIKHNVEYWQTAVTRQRILASKVFGYEFDGDPDFGLQSFTKDVDIQNFAAIMPSASTDEKLWDESAWFSVFNRLRDYDLPIRVFSGSMRETERAKELVKNFPDAEVLPRMNLTEVAHTLASCKVMVGLDSGLTHLSAALGRPTIGIYTCTSPIRTPVVGAGYTASLGDVGVPPTQAMVITKLDEALGR</sequence>
<dbReference type="Gene3D" id="3.40.50.2000">
    <property type="entry name" value="Glycogen Phosphorylase B"/>
    <property type="match status" value="2"/>
</dbReference>
<dbReference type="EC" id="2.4.99.23" evidence="10"/>
<comment type="subcellular location">
    <subcellularLocation>
        <location evidence="1">Cell inner membrane</location>
        <topology evidence="1">Peripheral membrane protein</topology>
        <orientation evidence="1">Cytoplasmic side</orientation>
    </subcellularLocation>
</comment>
<dbReference type="AlphaFoldDB" id="A0A654KI90"/>
<accession>A0A654KI90</accession>
<evidence type="ECO:0000313" key="15">
    <source>
        <dbReference type="Proteomes" id="UP000007472"/>
    </source>
</evidence>
<protein>
    <recommendedName>
        <fullName evidence="11">Lipopolysaccharide heptosyltransferase 1</fullName>
        <ecNumber evidence="10">2.4.99.23</ecNumber>
    </recommendedName>
    <alternativeName>
        <fullName evidence="12">ADP-heptose:lipopolysaccharide heptosyltransferase I</fullName>
    </alternativeName>
</protein>
<dbReference type="GO" id="GO:0008713">
    <property type="term" value="F:ADP-heptose-lipopolysaccharide heptosyltransferase activity"/>
    <property type="evidence" value="ECO:0007669"/>
    <property type="project" value="TreeGrafter"/>
</dbReference>
<evidence type="ECO:0000256" key="7">
    <source>
        <dbReference type="ARBA" id="ARBA00022985"/>
    </source>
</evidence>
<evidence type="ECO:0000313" key="14">
    <source>
        <dbReference type="EMBL" id="ADU91616.1"/>
    </source>
</evidence>
<dbReference type="Pfam" id="PF01075">
    <property type="entry name" value="Glyco_transf_9"/>
    <property type="match status" value="1"/>
</dbReference>
<dbReference type="NCBIfam" id="TIGR02193">
    <property type="entry name" value="heptsyl_trn_I"/>
    <property type="match status" value="1"/>
</dbReference>
<dbReference type="InterPro" id="IPR051199">
    <property type="entry name" value="LPS_LOS_Heptosyltrfase"/>
</dbReference>
<evidence type="ECO:0000256" key="10">
    <source>
        <dbReference type="ARBA" id="ARBA00044041"/>
    </source>
</evidence>
<dbReference type="SUPFAM" id="SSF53756">
    <property type="entry name" value="UDP-Glycosyltransferase/glycogen phosphorylase"/>
    <property type="match status" value="1"/>
</dbReference>
<dbReference type="InterPro" id="IPR002201">
    <property type="entry name" value="Glyco_trans_9"/>
</dbReference>
<dbReference type="KEGG" id="teq:TEQUI_0678"/>
<comment type="similarity">
    <text evidence="9">Belongs to the glycosyltransferase 9 family.</text>
</comment>
<dbReference type="PANTHER" id="PTHR30160">
    <property type="entry name" value="TETRAACYLDISACCHARIDE 4'-KINASE-RELATED"/>
    <property type="match status" value="1"/>
</dbReference>
<evidence type="ECO:0000256" key="12">
    <source>
        <dbReference type="ARBA" id="ARBA00044330"/>
    </source>
</evidence>
<keyword evidence="3" id="KW-1003">Cell membrane</keyword>
<organism evidence="14 15">
    <name type="scientific">Taylorella equigenitalis (strain MCE9)</name>
    <dbReference type="NCBI Taxonomy" id="937774"/>
    <lineage>
        <taxon>Bacteria</taxon>
        <taxon>Pseudomonadati</taxon>
        <taxon>Pseudomonadota</taxon>
        <taxon>Betaproteobacteria</taxon>
        <taxon>Burkholderiales</taxon>
        <taxon>Alcaligenaceae</taxon>
        <taxon>Taylorella</taxon>
    </lineage>
</organism>
<keyword evidence="4" id="KW-0997">Cell inner membrane</keyword>
<evidence type="ECO:0000256" key="1">
    <source>
        <dbReference type="ARBA" id="ARBA00004515"/>
    </source>
</evidence>
<dbReference type="EMBL" id="CP002456">
    <property type="protein sequence ID" value="ADU91616.1"/>
    <property type="molecule type" value="Genomic_DNA"/>
</dbReference>
<dbReference type="GO" id="GO:0005886">
    <property type="term" value="C:plasma membrane"/>
    <property type="evidence" value="ECO:0007669"/>
    <property type="project" value="UniProtKB-SubCell"/>
</dbReference>
<keyword evidence="8" id="KW-0472">Membrane</keyword>
<proteinExistence type="inferred from homology"/>
<comment type="pathway">
    <text evidence="2">Bacterial outer membrane biogenesis; LPS core biosynthesis.</text>
</comment>
<dbReference type="Proteomes" id="UP000007472">
    <property type="component" value="Chromosome"/>
</dbReference>
<comment type="catalytic activity">
    <reaction evidence="13">
        <text>an alpha-Kdo-(2-&gt;4)-alpha-Kdo-(2-&gt;6)-lipid A + ADP-L-glycero-beta-D-manno-heptose = an L-alpha-D-Hep-(1-&gt;5)-[alpha-Kdo-(2-&gt;4)]-alpha-Kdo-(2-&gt;6)-lipid A + ADP + H(+)</text>
        <dbReference type="Rhea" id="RHEA:74067"/>
        <dbReference type="ChEBI" id="CHEBI:15378"/>
        <dbReference type="ChEBI" id="CHEBI:61506"/>
        <dbReference type="ChEBI" id="CHEBI:176431"/>
        <dbReference type="ChEBI" id="CHEBI:193068"/>
        <dbReference type="ChEBI" id="CHEBI:456216"/>
        <dbReference type="EC" id="2.4.99.23"/>
    </reaction>
</comment>
<dbReference type="InterPro" id="IPR011908">
    <property type="entry name" value="LipoPS_heptosylTferase-I"/>
</dbReference>
<dbReference type="GO" id="GO:0009244">
    <property type="term" value="P:lipopolysaccharide core region biosynthetic process"/>
    <property type="evidence" value="ECO:0007669"/>
    <property type="project" value="InterPro"/>
</dbReference>
<gene>
    <name evidence="14" type="ordered locus">TEQUI_0678</name>
</gene>
<evidence type="ECO:0000256" key="3">
    <source>
        <dbReference type="ARBA" id="ARBA00022475"/>
    </source>
</evidence>
<dbReference type="CDD" id="cd03789">
    <property type="entry name" value="GT9_LPS_heptosyltransferase"/>
    <property type="match status" value="1"/>
</dbReference>
<dbReference type="PANTHER" id="PTHR30160:SF19">
    <property type="entry name" value="LIPOPOLYSACCHARIDE HEPTOSYLTRANSFERASE 1"/>
    <property type="match status" value="1"/>
</dbReference>
<evidence type="ECO:0000256" key="13">
    <source>
        <dbReference type="ARBA" id="ARBA00049201"/>
    </source>
</evidence>
<keyword evidence="6 14" id="KW-0808">Transferase</keyword>
<evidence type="ECO:0000256" key="9">
    <source>
        <dbReference type="ARBA" id="ARBA00043995"/>
    </source>
</evidence>
<evidence type="ECO:0000256" key="11">
    <source>
        <dbReference type="ARBA" id="ARBA00044190"/>
    </source>
</evidence>
<reference evidence="14 15" key="1">
    <citation type="journal article" date="2011" name="J. Bacteriol.">
        <title>Genome sequence of Taylorella equigenitalis MCE9, the causative agent of contagious equine metritis.</title>
        <authorList>
            <person name="Hebert L."/>
            <person name="Moumen B."/>
            <person name="Duquesne F."/>
            <person name="Breuil M.F."/>
            <person name="Laugier C."/>
            <person name="Batto J.M."/>
            <person name="Renault P."/>
            <person name="Petry S."/>
        </authorList>
    </citation>
    <scope>NUCLEOTIDE SEQUENCE [LARGE SCALE GENOMIC DNA]</scope>
    <source>
        <strain evidence="14 15">MCE9</strain>
    </source>
</reference>
<keyword evidence="7" id="KW-0448">Lipopolysaccharide biosynthesis</keyword>